<sequence>MDVQDKQVRELPEYTPPALAEVGEFSDDTLGFGGYLSDTMGFFAS</sequence>
<gene>
    <name evidence="1" type="ORF">ACFORO_36365</name>
</gene>
<reference evidence="2" key="1">
    <citation type="journal article" date="2019" name="Int. J. Syst. Evol. Microbiol.">
        <title>The Global Catalogue of Microorganisms (GCM) 10K type strain sequencing project: providing services to taxonomists for standard genome sequencing and annotation.</title>
        <authorList>
            <consortium name="The Broad Institute Genomics Platform"/>
            <consortium name="The Broad Institute Genome Sequencing Center for Infectious Disease"/>
            <person name="Wu L."/>
            <person name="Ma J."/>
        </authorList>
    </citation>
    <scope>NUCLEOTIDE SEQUENCE [LARGE SCALE GENOMIC DNA]</scope>
    <source>
        <strain evidence="2">CGMCC 4.7682</strain>
    </source>
</reference>
<evidence type="ECO:0000313" key="1">
    <source>
        <dbReference type="EMBL" id="MFC3515683.1"/>
    </source>
</evidence>
<organism evidence="1 2">
    <name type="scientific">Amycolatopsis halotolerans</name>
    <dbReference type="NCBI Taxonomy" id="330083"/>
    <lineage>
        <taxon>Bacteria</taxon>
        <taxon>Bacillati</taxon>
        <taxon>Actinomycetota</taxon>
        <taxon>Actinomycetes</taxon>
        <taxon>Pseudonocardiales</taxon>
        <taxon>Pseudonocardiaceae</taxon>
        <taxon>Amycolatopsis</taxon>
    </lineage>
</organism>
<comment type="caution">
    <text evidence="1">The sequence shown here is derived from an EMBL/GenBank/DDBJ whole genome shotgun (WGS) entry which is preliminary data.</text>
</comment>
<evidence type="ECO:0000313" key="2">
    <source>
        <dbReference type="Proteomes" id="UP001595764"/>
    </source>
</evidence>
<name>A0ABV7QTR4_9PSEU</name>
<keyword evidence="2" id="KW-1185">Reference proteome</keyword>
<dbReference type="Proteomes" id="UP001595764">
    <property type="component" value="Unassembled WGS sequence"/>
</dbReference>
<dbReference type="NCBIfam" id="NF033521">
    <property type="entry name" value="lasso_leader_L3"/>
    <property type="match status" value="1"/>
</dbReference>
<dbReference type="EMBL" id="JBHRWI010000053">
    <property type="protein sequence ID" value="MFC3515683.1"/>
    <property type="molecule type" value="Genomic_DNA"/>
</dbReference>
<proteinExistence type="predicted"/>
<accession>A0ABV7QTR4</accession>
<protein>
    <submittedName>
        <fullName evidence="1">Lasso RiPP family leader peptide-containing protein</fullName>
    </submittedName>
</protein>
<dbReference type="RefSeq" id="WP_354750465.1">
    <property type="nucleotide sequence ID" value="NZ_JBHMAY010000093.1"/>
</dbReference>